<gene>
    <name evidence="1" type="ORF">HY474_01740</name>
</gene>
<dbReference type="CDD" id="cd02440">
    <property type="entry name" value="AdoMet_MTases"/>
    <property type="match status" value="1"/>
</dbReference>
<proteinExistence type="predicted"/>
<evidence type="ECO:0000313" key="1">
    <source>
        <dbReference type="EMBL" id="MBI4132333.1"/>
    </source>
</evidence>
<reference evidence="1" key="1">
    <citation type="submission" date="2020-07" db="EMBL/GenBank/DDBJ databases">
        <title>Huge and variable diversity of episymbiotic CPR bacteria and DPANN archaea in groundwater ecosystems.</title>
        <authorList>
            <person name="He C.Y."/>
            <person name="Keren R."/>
            <person name="Whittaker M."/>
            <person name="Farag I.F."/>
            <person name="Doudna J."/>
            <person name="Cate J.H.D."/>
            <person name="Banfield J.F."/>
        </authorList>
    </citation>
    <scope>NUCLEOTIDE SEQUENCE</scope>
    <source>
        <strain evidence="1">NC_groundwater_1226_Ag_S-0.1um_59_124</strain>
    </source>
</reference>
<dbReference type="EMBL" id="JACQMJ010000008">
    <property type="protein sequence ID" value="MBI4132333.1"/>
    <property type="molecule type" value="Genomic_DNA"/>
</dbReference>
<dbReference type="SUPFAM" id="SSF53335">
    <property type="entry name" value="S-adenosyl-L-methionine-dependent methyltransferases"/>
    <property type="match status" value="1"/>
</dbReference>
<comment type="caution">
    <text evidence="1">The sequence shown here is derived from an EMBL/GenBank/DDBJ whole genome shotgun (WGS) entry which is preliminary data.</text>
</comment>
<dbReference type="AlphaFoldDB" id="A0A932YVY1"/>
<organism evidence="1 2">
    <name type="scientific">Candidatus Sungiibacteriota bacterium</name>
    <dbReference type="NCBI Taxonomy" id="2750080"/>
    <lineage>
        <taxon>Bacteria</taxon>
        <taxon>Candidatus Sungiibacteriota</taxon>
    </lineage>
</organism>
<evidence type="ECO:0000313" key="2">
    <source>
        <dbReference type="Proteomes" id="UP000704960"/>
    </source>
</evidence>
<dbReference type="Pfam" id="PF13489">
    <property type="entry name" value="Methyltransf_23"/>
    <property type="match status" value="1"/>
</dbReference>
<dbReference type="GO" id="GO:0032259">
    <property type="term" value="P:methylation"/>
    <property type="evidence" value="ECO:0007669"/>
    <property type="project" value="UniProtKB-KW"/>
</dbReference>
<dbReference type="PANTHER" id="PTHR43861">
    <property type="entry name" value="TRANS-ACONITATE 2-METHYLTRANSFERASE-RELATED"/>
    <property type="match status" value="1"/>
</dbReference>
<sequence length="346" mass="38416">MKISGRKIDPGFLDGALMETIPCRLCGGEEFTVLSRKDCVGVPVRTVLCKSCGLIFLNPRPAKAWYEQFYSSVSGVQHRYKSSAHTDESRPIGWGFAKARRHGQGLAERLGQYMRPGVTIDVGSSEGGVLAGLRDRLPIEPVGIEPVPAEAAYAAANGIPTHAALIENIEALPIRLPAADNIVCVKSLNHFLDPAYFFSWAWRTLKHDGRLILEVKNFRHQVRRSGRVWVGVQLDHPYMYTPEILAAFVGAAGFRVLFLDVDEGKAPEALAAQKRLGLPAGHMRLAAAKTGVEPFRARFIPAAGEAARLRRALRPLVLYWHYLTRYATLRRNVWTRFEMFRGSKAG</sequence>
<dbReference type="GO" id="GO:0008168">
    <property type="term" value="F:methyltransferase activity"/>
    <property type="evidence" value="ECO:0007669"/>
    <property type="project" value="UniProtKB-KW"/>
</dbReference>
<protein>
    <submittedName>
        <fullName evidence="1">Methyltransferase domain-containing protein</fullName>
    </submittedName>
</protein>
<keyword evidence="1" id="KW-0808">Transferase</keyword>
<dbReference type="InterPro" id="IPR029063">
    <property type="entry name" value="SAM-dependent_MTases_sf"/>
</dbReference>
<dbReference type="Proteomes" id="UP000704960">
    <property type="component" value="Unassembled WGS sequence"/>
</dbReference>
<accession>A0A932YVY1</accession>
<name>A0A932YVY1_9BACT</name>
<keyword evidence="1" id="KW-0489">Methyltransferase</keyword>
<dbReference type="Gene3D" id="3.40.50.150">
    <property type="entry name" value="Vaccinia Virus protein VP39"/>
    <property type="match status" value="1"/>
</dbReference>